<dbReference type="Gene3D" id="3.40.50.11180">
    <property type="match status" value="1"/>
</dbReference>
<dbReference type="SMART" id="SM00490">
    <property type="entry name" value="HELICc"/>
    <property type="match status" value="1"/>
</dbReference>
<evidence type="ECO:0000256" key="4">
    <source>
        <dbReference type="ARBA" id="ARBA00022763"/>
    </source>
</evidence>
<dbReference type="PANTHER" id="PTHR47964:SF1">
    <property type="entry name" value="ATP-DEPENDENT DNA HELICASE HOMOLOG RECG, CHLOROPLASTIC"/>
    <property type="match status" value="1"/>
</dbReference>
<dbReference type="Gene3D" id="3.40.50.300">
    <property type="entry name" value="P-loop containing nucleotide triphosphate hydrolases"/>
    <property type="match status" value="2"/>
</dbReference>
<dbReference type="Pfam" id="PF03461">
    <property type="entry name" value="TRCF"/>
    <property type="match status" value="1"/>
</dbReference>
<evidence type="ECO:0000256" key="6">
    <source>
        <dbReference type="ARBA" id="ARBA00022806"/>
    </source>
</evidence>
<dbReference type="PANTHER" id="PTHR47964">
    <property type="entry name" value="ATP-DEPENDENT DNA HELICASE HOMOLOG RECG, CHLOROPLASTIC"/>
    <property type="match status" value="1"/>
</dbReference>
<keyword evidence="5 13" id="KW-0378">Hydrolase</keyword>
<evidence type="ECO:0000256" key="12">
    <source>
        <dbReference type="ARBA" id="ARBA00070128"/>
    </source>
</evidence>
<dbReference type="GO" id="GO:0005524">
    <property type="term" value="F:ATP binding"/>
    <property type="evidence" value="ECO:0007669"/>
    <property type="project" value="UniProtKB-UniRule"/>
</dbReference>
<comment type="similarity">
    <text evidence="10 13">In the N-terminal section; belongs to the UvrB family.</text>
</comment>
<dbReference type="CDD" id="cd17991">
    <property type="entry name" value="DEXHc_TRCF"/>
    <property type="match status" value="1"/>
</dbReference>
<accession>A0A6I6D6F9</accession>
<keyword evidence="4 13" id="KW-0227">DNA damage</keyword>
<proteinExistence type="inferred from homology"/>
<dbReference type="Gene3D" id="3.30.2060.10">
    <property type="entry name" value="Penicillin-binding protein 1b domain"/>
    <property type="match status" value="1"/>
</dbReference>
<evidence type="ECO:0000256" key="3">
    <source>
        <dbReference type="ARBA" id="ARBA00022741"/>
    </source>
</evidence>
<protein>
    <recommendedName>
        <fullName evidence="12 13">Transcription-repair-coupling factor</fullName>
        <shortName evidence="13">TRCF</shortName>
        <ecNumber evidence="13">3.6.4.-</ecNumber>
    </recommendedName>
</protein>
<evidence type="ECO:0000256" key="2">
    <source>
        <dbReference type="ARBA" id="ARBA00022490"/>
    </source>
</evidence>
<dbReference type="PROSITE" id="PS51192">
    <property type="entry name" value="HELICASE_ATP_BIND_1"/>
    <property type="match status" value="1"/>
</dbReference>
<feature type="domain" description="Helicase ATP-binding" evidence="14">
    <location>
        <begin position="617"/>
        <end position="778"/>
    </location>
</feature>
<evidence type="ECO:0000256" key="7">
    <source>
        <dbReference type="ARBA" id="ARBA00022840"/>
    </source>
</evidence>
<dbReference type="InterPro" id="IPR037235">
    <property type="entry name" value="TRCF-like_C_D7"/>
</dbReference>
<dbReference type="Pfam" id="PF00271">
    <property type="entry name" value="Helicase_C"/>
    <property type="match status" value="1"/>
</dbReference>
<dbReference type="Pfam" id="PF21132">
    <property type="entry name" value="MFD_D3"/>
    <property type="match status" value="1"/>
</dbReference>
<dbReference type="NCBIfam" id="NF007966">
    <property type="entry name" value="PRK10689.1"/>
    <property type="match status" value="1"/>
</dbReference>
<dbReference type="EC" id="3.6.4.-" evidence="13"/>
<evidence type="ECO:0000256" key="11">
    <source>
        <dbReference type="ARBA" id="ARBA00061399"/>
    </source>
</evidence>
<dbReference type="PROSITE" id="PS51194">
    <property type="entry name" value="HELICASE_CTER"/>
    <property type="match status" value="1"/>
</dbReference>
<dbReference type="InterPro" id="IPR027417">
    <property type="entry name" value="P-loop_NTPase"/>
</dbReference>
<dbReference type="GO" id="GO:0016787">
    <property type="term" value="F:hydrolase activity"/>
    <property type="evidence" value="ECO:0007669"/>
    <property type="project" value="UniProtKB-KW"/>
</dbReference>
<dbReference type="InterPro" id="IPR048635">
    <property type="entry name" value="MFD_D3"/>
</dbReference>
<evidence type="ECO:0000313" key="16">
    <source>
        <dbReference type="EMBL" id="QGT79041.1"/>
    </source>
</evidence>
<dbReference type="InterPro" id="IPR005118">
    <property type="entry name" value="TRCF_C"/>
</dbReference>
<dbReference type="InterPro" id="IPR001650">
    <property type="entry name" value="Helicase_C-like"/>
</dbReference>
<dbReference type="InterPro" id="IPR003711">
    <property type="entry name" value="CarD-like/TRCF_RID"/>
</dbReference>
<dbReference type="RefSeq" id="WP_156574710.1">
    <property type="nucleotide sequence ID" value="NZ_CP046415.1"/>
</dbReference>
<dbReference type="Pfam" id="PF00270">
    <property type="entry name" value="DEAD"/>
    <property type="match status" value="1"/>
</dbReference>
<dbReference type="EMBL" id="CP046415">
    <property type="protein sequence ID" value="QGT79041.1"/>
    <property type="molecule type" value="Genomic_DNA"/>
</dbReference>
<dbReference type="Pfam" id="PF17757">
    <property type="entry name" value="UvrB_inter"/>
    <property type="match status" value="1"/>
</dbReference>
<comment type="function">
    <text evidence="13">Couples transcription and DNA repair by recognizing RNA polymerase (RNAP) stalled at DNA lesions. Mediates ATP-dependent release of RNAP and its truncated transcript from the DNA, and recruitment of nucleotide excision repair machinery to the damaged site.</text>
</comment>
<dbReference type="InterPro" id="IPR036101">
    <property type="entry name" value="CarD-like/TRCF_RID_sf"/>
</dbReference>
<keyword evidence="17" id="KW-1185">Reference proteome</keyword>
<dbReference type="InterPro" id="IPR047112">
    <property type="entry name" value="RecG/Mfd"/>
</dbReference>
<dbReference type="InterPro" id="IPR041471">
    <property type="entry name" value="UvrB_inter"/>
</dbReference>
<keyword evidence="7 13" id="KW-0067">ATP-binding</keyword>
<dbReference type="InterPro" id="IPR014001">
    <property type="entry name" value="Helicase_ATP-bd"/>
</dbReference>
<dbReference type="Proteomes" id="UP000427716">
    <property type="component" value="Chromosome"/>
</dbReference>
<evidence type="ECO:0000256" key="8">
    <source>
        <dbReference type="ARBA" id="ARBA00023125"/>
    </source>
</evidence>
<dbReference type="NCBIfam" id="TIGR00580">
    <property type="entry name" value="mfd"/>
    <property type="match status" value="1"/>
</dbReference>
<dbReference type="SUPFAM" id="SSF141259">
    <property type="entry name" value="CarD-like"/>
    <property type="match status" value="1"/>
</dbReference>
<evidence type="ECO:0000256" key="1">
    <source>
        <dbReference type="ARBA" id="ARBA00004496"/>
    </source>
</evidence>
<dbReference type="AlphaFoldDB" id="A0A6I6D6F9"/>
<name>A0A6I6D6F9_9GAMM</name>
<dbReference type="InterPro" id="IPR004576">
    <property type="entry name" value="Mfd"/>
</dbReference>
<keyword evidence="3 13" id="KW-0547">Nucleotide-binding</keyword>
<dbReference type="Gene3D" id="3.40.50.11140">
    <property type="match status" value="1"/>
</dbReference>
<dbReference type="SMART" id="SM00487">
    <property type="entry name" value="DEXDc"/>
    <property type="match status" value="1"/>
</dbReference>
<dbReference type="GO" id="GO:0003678">
    <property type="term" value="F:DNA helicase activity"/>
    <property type="evidence" value="ECO:0007669"/>
    <property type="project" value="TreeGrafter"/>
</dbReference>
<evidence type="ECO:0000259" key="15">
    <source>
        <dbReference type="PROSITE" id="PS51194"/>
    </source>
</evidence>
<dbReference type="KEGG" id="ghl:GM160_09145"/>
<dbReference type="SUPFAM" id="SSF143517">
    <property type="entry name" value="TRCF domain-like"/>
    <property type="match status" value="1"/>
</dbReference>
<evidence type="ECO:0000256" key="10">
    <source>
        <dbReference type="ARBA" id="ARBA00061104"/>
    </source>
</evidence>
<dbReference type="Pfam" id="PF02559">
    <property type="entry name" value="CarD_TRCF_RID"/>
    <property type="match status" value="1"/>
</dbReference>
<dbReference type="Gene3D" id="3.90.1150.50">
    <property type="entry name" value="Transcription-repair-coupling factor, D7 domain"/>
    <property type="match status" value="1"/>
</dbReference>
<comment type="similarity">
    <text evidence="11 13">In the C-terminal section; belongs to the helicase family. RecG subfamily.</text>
</comment>
<keyword evidence="6" id="KW-0347">Helicase</keyword>
<evidence type="ECO:0000259" key="14">
    <source>
        <dbReference type="PROSITE" id="PS51192"/>
    </source>
</evidence>
<dbReference type="GO" id="GO:0000716">
    <property type="term" value="P:transcription-coupled nucleotide-excision repair, DNA damage recognition"/>
    <property type="evidence" value="ECO:0007669"/>
    <property type="project" value="UniProtKB-UniRule"/>
</dbReference>
<keyword evidence="9 13" id="KW-0234">DNA repair</keyword>
<dbReference type="SMART" id="SM01058">
    <property type="entry name" value="CarD_TRCF"/>
    <property type="match status" value="1"/>
</dbReference>
<comment type="subcellular location">
    <subcellularLocation>
        <location evidence="1 13">Cytoplasm</location>
    </subcellularLocation>
</comment>
<dbReference type="Gene3D" id="2.40.10.170">
    <property type="match status" value="1"/>
</dbReference>
<evidence type="ECO:0000256" key="9">
    <source>
        <dbReference type="ARBA" id="ARBA00023204"/>
    </source>
</evidence>
<dbReference type="HAMAP" id="MF_00969">
    <property type="entry name" value="TRCF"/>
    <property type="match status" value="1"/>
</dbReference>
<gene>
    <name evidence="13" type="primary">mfd</name>
    <name evidence="16" type="ORF">GM160_09145</name>
</gene>
<reference evidence="16 17" key="1">
    <citation type="submission" date="2019-11" db="EMBL/GenBank/DDBJ databases">
        <authorList>
            <person name="Zhang J."/>
            <person name="Sun C."/>
        </authorList>
    </citation>
    <scope>NUCLEOTIDE SEQUENCE [LARGE SCALE GENOMIC DNA]</scope>
    <source>
        <strain evidence="17">sp2</strain>
    </source>
</reference>
<sequence length="1154" mass="127691">MSDAKQSIAQPADPGNPIYLRVHTELGRALATRLATMAADRPVLAVLPDSRVVNDTRAALAFLGIEASVFPDWEVLPYDRFSPHQDLISDRLSRLWRLPGESNGLTLIAAPTLLQRLPPPAFVTGQGMVLEVGQRLDREAYRHQLEEAGYSLVSTVEQHGEYALRGGLIDVFPMGASEPVRIDLFDDEIETLRHFDPESQRSTETVEAITLLPAREYPLTDKGIATFRQNWRNTFAGDPSRAPIYKQVSEGLVPAGIESYLPLFFDSTATLFDFLPDSARLLLFDGVEQSIDAFVEETSQRFAQRAGDIDHPILAPEALYQTPGEFGERLKRLPRWQLVAGGDERFPQAADIGDRPLPDLAGGSAAQAAVIERLAAFAREFDGHTLLVAESSGRRQALVEQTTAAGLKPQAITGWEQADRAPVTVAVAELEHGAILPTTGRPVAVISETNLFAERVAQRRAKSRRGRDADAIIQNLDDLAIGAPVVHEDHGVGRFQGLVTLEMNDQPQEYLLLTYADDDKLYVPVSGLERISRYTGGSEETAPLHRLGSGQWEKAKKRAARQVHDVAAELLDIHARRAARKGTSLTTDEADYRQFAEEFAFEPTDDQRLAIEQVLTDMAAGQPMDRVVCGDVGFGKTEVAMRAAFVAVQNGAQVAVLVPTTLLAEQHMRNFRDRFANWPVTIESLSRLSGGKKTGELRERIKAGQVDIVIGTHKLLRDSPEFANLGLVIIDEEQRFGVRDKERLKALRAEVDLLTLTATPIPRTLNMALSGIRDLSIIATPPRERLAVKTVILRWDEVQIREAIQRELKRGGQVYFLHNEVKSIDRMARLVEEIVPEARIGVAHGQMGERGLEQVMSDFYHQRFNVLVSTTIIESGIDIPTANTILIHRADKFGLAQLHQLRGRVGRSHHRAYAYLITPEPGQLTPDAQKRLEAIAALEDLGVGFTLSTHDLEIRGAGELLGSGQSGQMHEVGYRYYMQLLDRAVAAIREGREPALDAPQPPSSTEVDLGEPALIPEDYVSDVHTRLTLYKRLSTAESDEALDELKVELIDRFGLLPEPVVALVETHRLRIRARRIGITKIELTARGGRLIFGENARIDPAKLVAAVQAAPDTYRLSADTLRFTRDMATLDDRLKTIEVTLADIALPEREETTA</sequence>
<keyword evidence="8 13" id="KW-0238">DNA-binding</keyword>
<dbReference type="FunFam" id="3.40.50.300:FF:000546">
    <property type="entry name" value="Transcription-repair-coupling factor"/>
    <property type="match status" value="1"/>
</dbReference>
<feature type="domain" description="Helicase C-terminal" evidence="15">
    <location>
        <begin position="799"/>
        <end position="958"/>
    </location>
</feature>
<evidence type="ECO:0000256" key="13">
    <source>
        <dbReference type="HAMAP-Rule" id="MF_00969"/>
    </source>
</evidence>
<organism evidence="16 17">
    <name type="scientific">Guyparkeria halophila</name>
    <dbReference type="NCBI Taxonomy" id="47960"/>
    <lineage>
        <taxon>Bacteria</taxon>
        <taxon>Pseudomonadati</taxon>
        <taxon>Pseudomonadota</taxon>
        <taxon>Gammaproteobacteria</taxon>
        <taxon>Chromatiales</taxon>
        <taxon>Thioalkalibacteraceae</taxon>
        <taxon>Guyparkeria</taxon>
    </lineage>
</organism>
<dbReference type="FunFam" id="3.40.50.300:FF:000300">
    <property type="entry name" value="Transcription-repair-coupling factor"/>
    <property type="match status" value="1"/>
</dbReference>
<dbReference type="GO" id="GO:0003684">
    <property type="term" value="F:damaged DNA binding"/>
    <property type="evidence" value="ECO:0007669"/>
    <property type="project" value="InterPro"/>
</dbReference>
<dbReference type="InterPro" id="IPR011545">
    <property type="entry name" value="DEAD/DEAH_box_helicase_dom"/>
</dbReference>
<evidence type="ECO:0000313" key="17">
    <source>
        <dbReference type="Proteomes" id="UP000427716"/>
    </source>
</evidence>
<dbReference type="GO" id="GO:0006355">
    <property type="term" value="P:regulation of DNA-templated transcription"/>
    <property type="evidence" value="ECO:0007669"/>
    <property type="project" value="UniProtKB-UniRule"/>
</dbReference>
<dbReference type="GO" id="GO:0005737">
    <property type="term" value="C:cytoplasm"/>
    <property type="evidence" value="ECO:0007669"/>
    <property type="project" value="UniProtKB-SubCell"/>
</dbReference>
<dbReference type="SMART" id="SM00982">
    <property type="entry name" value="TRCF"/>
    <property type="match status" value="1"/>
</dbReference>
<keyword evidence="2 13" id="KW-0963">Cytoplasm</keyword>
<evidence type="ECO:0000256" key="5">
    <source>
        <dbReference type="ARBA" id="ARBA00022801"/>
    </source>
</evidence>
<dbReference type="SUPFAM" id="SSF52540">
    <property type="entry name" value="P-loop containing nucleoside triphosphate hydrolases"/>
    <property type="match status" value="4"/>
</dbReference>